<dbReference type="RefSeq" id="WP_184791141.1">
    <property type="nucleotide sequence ID" value="NZ_BONT01000008.1"/>
</dbReference>
<keyword evidence="1" id="KW-0472">Membrane</keyword>
<feature type="transmembrane region" description="Helical" evidence="1">
    <location>
        <begin position="48"/>
        <end position="78"/>
    </location>
</feature>
<reference evidence="2 3" key="1">
    <citation type="submission" date="2020-08" db="EMBL/GenBank/DDBJ databases">
        <title>Genomic Encyclopedia of Type Strains, Phase IV (KMG-IV): sequencing the most valuable type-strain genomes for metagenomic binning, comparative biology and taxonomic classification.</title>
        <authorList>
            <person name="Goeker M."/>
        </authorList>
    </citation>
    <scope>NUCLEOTIDE SEQUENCE [LARGE SCALE GENOMIC DNA]</scope>
    <source>
        <strain evidence="2 3">YIM 65646</strain>
    </source>
</reference>
<evidence type="ECO:0000313" key="2">
    <source>
        <dbReference type="EMBL" id="MBB6038343.1"/>
    </source>
</evidence>
<protein>
    <submittedName>
        <fullName evidence="2">Uncharacterized protein</fullName>
    </submittedName>
</protein>
<dbReference type="EMBL" id="JACHGT010000016">
    <property type="protein sequence ID" value="MBB6038343.1"/>
    <property type="molecule type" value="Genomic_DNA"/>
</dbReference>
<comment type="caution">
    <text evidence="2">The sequence shown here is derived from an EMBL/GenBank/DDBJ whole genome shotgun (WGS) entry which is preliminary data.</text>
</comment>
<keyword evidence="3" id="KW-1185">Reference proteome</keyword>
<keyword evidence="1" id="KW-0812">Transmembrane</keyword>
<proteinExistence type="predicted"/>
<evidence type="ECO:0000313" key="3">
    <source>
        <dbReference type="Proteomes" id="UP000548476"/>
    </source>
</evidence>
<dbReference type="Proteomes" id="UP000548476">
    <property type="component" value="Unassembled WGS sequence"/>
</dbReference>
<sequence>MQQPDDFDACWDSAASTIPGLSIMDRTAVAGAERPEPRSPHRTTTFGLVVQLVALVLAGYVIAVLSIMAVLIGCSILFG</sequence>
<organism evidence="2 3">
    <name type="scientific">Phytomonospora endophytica</name>
    <dbReference type="NCBI Taxonomy" id="714109"/>
    <lineage>
        <taxon>Bacteria</taxon>
        <taxon>Bacillati</taxon>
        <taxon>Actinomycetota</taxon>
        <taxon>Actinomycetes</taxon>
        <taxon>Micromonosporales</taxon>
        <taxon>Micromonosporaceae</taxon>
        <taxon>Phytomonospora</taxon>
    </lineage>
</organism>
<keyword evidence="1" id="KW-1133">Transmembrane helix</keyword>
<accession>A0A841FU92</accession>
<name>A0A841FU92_9ACTN</name>
<dbReference type="AlphaFoldDB" id="A0A841FU92"/>
<gene>
    <name evidence="2" type="ORF">HNR73_006226</name>
</gene>
<evidence type="ECO:0000256" key="1">
    <source>
        <dbReference type="SAM" id="Phobius"/>
    </source>
</evidence>